<keyword evidence="3" id="KW-1185">Reference proteome</keyword>
<keyword evidence="1" id="KW-0472">Membrane</keyword>
<dbReference type="AlphaFoldDB" id="A8AB93"/>
<dbReference type="KEGG" id="iho:Igni_1016"/>
<reference evidence="2 3" key="1">
    <citation type="journal article" date="2008" name="Genome Biol.">
        <title>A genomic analysis of the archaeal system Ignicoccus hospitalis-Nanoarchaeum equitans.</title>
        <authorList>
            <person name="Podar M."/>
            <person name="Anderson I."/>
            <person name="Makarova K.S."/>
            <person name="Elkins J.G."/>
            <person name="Ivanova N."/>
            <person name="Wall M.A."/>
            <person name="Lykidis A."/>
            <person name="Mavromatis K."/>
            <person name="Sun H."/>
            <person name="Hudson M.E."/>
            <person name="Chen W."/>
            <person name="Deciu C."/>
            <person name="Hutchison D."/>
            <person name="Eads J.R."/>
            <person name="Anderson A."/>
            <person name="Fernandes F."/>
            <person name="Szeto E."/>
            <person name="Lapidus A."/>
            <person name="Kyrpides N.C."/>
            <person name="Saier M.H.Jr."/>
            <person name="Richardson P.M."/>
            <person name="Rachel R."/>
            <person name="Huber H."/>
            <person name="Eisen J.A."/>
            <person name="Koonin E.V."/>
            <person name="Keller M."/>
            <person name="Stetter K.O."/>
        </authorList>
    </citation>
    <scope>NUCLEOTIDE SEQUENCE [LARGE SCALE GENOMIC DNA]</scope>
    <source>
        <strain evidence="3">KIN4/I / DSM 18386 / JCM 14125</strain>
    </source>
</reference>
<accession>A8AB93</accession>
<dbReference type="EMBL" id="CP000816">
    <property type="protein sequence ID" value="ABU82195.1"/>
    <property type="molecule type" value="Genomic_DNA"/>
</dbReference>
<feature type="transmembrane region" description="Helical" evidence="1">
    <location>
        <begin position="29"/>
        <end position="48"/>
    </location>
</feature>
<evidence type="ECO:0000313" key="3">
    <source>
        <dbReference type="Proteomes" id="UP000000262"/>
    </source>
</evidence>
<name>A8AB93_IGNH4</name>
<evidence type="ECO:0000313" key="2">
    <source>
        <dbReference type="EMBL" id="ABU82195.1"/>
    </source>
</evidence>
<keyword evidence="1" id="KW-1133">Transmembrane helix</keyword>
<evidence type="ECO:0000256" key="1">
    <source>
        <dbReference type="SAM" id="Phobius"/>
    </source>
</evidence>
<sequence>MSVCWSALLLLAVLTFGEALYFFFSVVTGNWGGAALSLLAYALLAASIKVLGDAMSRGGLC</sequence>
<dbReference type="HOGENOM" id="CLU_2911483_0_0_2"/>
<keyword evidence="1" id="KW-0812">Transmembrane</keyword>
<organism evidence="2 3">
    <name type="scientific">Ignicoccus hospitalis (strain KIN4/I / DSM 18386 / JCM 14125)</name>
    <dbReference type="NCBI Taxonomy" id="453591"/>
    <lineage>
        <taxon>Archaea</taxon>
        <taxon>Thermoproteota</taxon>
        <taxon>Thermoprotei</taxon>
        <taxon>Desulfurococcales</taxon>
        <taxon>Desulfurococcaceae</taxon>
        <taxon>Ignicoccus</taxon>
    </lineage>
</organism>
<proteinExistence type="predicted"/>
<gene>
    <name evidence="2" type="ordered locus">Igni_1016</name>
</gene>
<protein>
    <submittedName>
        <fullName evidence="2">Uncharacterized protein</fullName>
    </submittedName>
</protein>
<dbReference type="Proteomes" id="UP000000262">
    <property type="component" value="Chromosome"/>
</dbReference>
<dbReference type="STRING" id="453591.Igni_1016"/>